<dbReference type="Gene3D" id="3.30.40.10">
    <property type="entry name" value="Zinc/RING finger domain, C3HC4 (zinc finger)"/>
    <property type="match status" value="1"/>
</dbReference>
<comment type="caution">
    <text evidence="2">The sequence shown here is derived from an EMBL/GenBank/DDBJ whole genome shotgun (WGS) entry which is preliminary data.</text>
</comment>
<dbReference type="PANTHER" id="PTHR13793:SF92">
    <property type="entry name" value="HISTONE-LYSINE N-METHYLTRANSFERASE ATX3"/>
    <property type="match status" value="1"/>
</dbReference>
<evidence type="ECO:0000313" key="2">
    <source>
        <dbReference type="EMBL" id="KAE8723273.1"/>
    </source>
</evidence>
<dbReference type="PANTHER" id="PTHR13793">
    <property type="entry name" value="PHD FINGER PROTEINS"/>
    <property type="match status" value="1"/>
</dbReference>
<accession>A0A6A3C2V0</accession>
<dbReference type="AlphaFoldDB" id="A0A6A3C2V0"/>
<gene>
    <name evidence="2" type="ORF">F3Y22_tig00012523pilonHSYRG00102</name>
</gene>
<dbReference type="Pfam" id="PF13832">
    <property type="entry name" value="zf-HC5HC2H_2"/>
    <property type="match status" value="1"/>
</dbReference>
<dbReference type="Proteomes" id="UP000436088">
    <property type="component" value="Unassembled WGS sequence"/>
</dbReference>
<name>A0A6A3C2V0_HIBSY</name>
<dbReference type="InterPro" id="IPR013083">
    <property type="entry name" value="Znf_RING/FYVE/PHD"/>
</dbReference>
<dbReference type="EMBL" id="VEPZ02000534">
    <property type="protein sequence ID" value="KAE8723273.1"/>
    <property type="molecule type" value="Genomic_DNA"/>
</dbReference>
<feature type="chain" id="PRO_5025571633" evidence="1">
    <location>
        <begin position="21"/>
        <end position="173"/>
    </location>
</feature>
<organism evidence="2 3">
    <name type="scientific">Hibiscus syriacus</name>
    <name type="common">Rose of Sharon</name>
    <dbReference type="NCBI Taxonomy" id="106335"/>
    <lineage>
        <taxon>Eukaryota</taxon>
        <taxon>Viridiplantae</taxon>
        <taxon>Streptophyta</taxon>
        <taxon>Embryophyta</taxon>
        <taxon>Tracheophyta</taxon>
        <taxon>Spermatophyta</taxon>
        <taxon>Magnoliopsida</taxon>
        <taxon>eudicotyledons</taxon>
        <taxon>Gunneridae</taxon>
        <taxon>Pentapetalae</taxon>
        <taxon>rosids</taxon>
        <taxon>malvids</taxon>
        <taxon>Malvales</taxon>
        <taxon>Malvaceae</taxon>
        <taxon>Malvoideae</taxon>
        <taxon>Hibiscus</taxon>
    </lineage>
</organism>
<evidence type="ECO:0000313" key="3">
    <source>
        <dbReference type="Proteomes" id="UP000436088"/>
    </source>
</evidence>
<feature type="signal peptide" evidence="1">
    <location>
        <begin position="1"/>
        <end position="20"/>
    </location>
</feature>
<protein>
    <submittedName>
        <fullName evidence="2">Uncharacterized protein</fullName>
    </submittedName>
</protein>
<dbReference type="GO" id="GO:0006357">
    <property type="term" value="P:regulation of transcription by RNA polymerase II"/>
    <property type="evidence" value="ECO:0007669"/>
    <property type="project" value="TreeGrafter"/>
</dbReference>
<reference evidence="2" key="1">
    <citation type="submission" date="2019-09" db="EMBL/GenBank/DDBJ databases">
        <title>Draft genome information of white flower Hibiscus syriacus.</title>
        <authorList>
            <person name="Kim Y.-M."/>
        </authorList>
    </citation>
    <scope>NUCLEOTIDE SEQUENCE [LARGE SCALE GENOMIC DNA]</scope>
    <source>
        <strain evidence="2">YM2019G1</strain>
    </source>
</reference>
<proteinExistence type="predicted"/>
<dbReference type="InterPro" id="IPR050701">
    <property type="entry name" value="Histone_Mod_Regulator"/>
</dbReference>
<keyword evidence="1" id="KW-0732">Signal</keyword>
<evidence type="ECO:0000256" key="1">
    <source>
        <dbReference type="SAM" id="SignalP"/>
    </source>
</evidence>
<sequence>MILCLLYNLLNHRLVVQVLSARYAPDDKGSKRFRCTLLEKHGGDVEGTHAFRWHIPSESCVICKQTHGSCTQCCKCATHFHVMCASRAGYSMELHCLEKNGMSLNPDAVVVMHTPSGVFAARNVLQNVNECLRGSTLIHPRLQSSLDPQLQFPVTSMHVLLLDAVFLQVHILR</sequence>
<keyword evidence="3" id="KW-1185">Reference proteome</keyword>